<evidence type="ECO:0000313" key="2">
    <source>
        <dbReference type="Proteomes" id="UP001501084"/>
    </source>
</evidence>
<evidence type="ECO:0000313" key="1">
    <source>
        <dbReference type="EMBL" id="GAA2187375.1"/>
    </source>
</evidence>
<dbReference type="Proteomes" id="UP001501084">
    <property type="component" value="Unassembled WGS sequence"/>
</dbReference>
<reference evidence="2" key="1">
    <citation type="journal article" date="2019" name="Int. J. Syst. Evol. Microbiol.">
        <title>The Global Catalogue of Microorganisms (GCM) 10K type strain sequencing project: providing services to taxonomists for standard genome sequencing and annotation.</title>
        <authorList>
            <consortium name="The Broad Institute Genomics Platform"/>
            <consortium name="The Broad Institute Genome Sequencing Center for Infectious Disease"/>
            <person name="Wu L."/>
            <person name="Ma J."/>
        </authorList>
    </citation>
    <scope>NUCLEOTIDE SEQUENCE [LARGE SCALE GENOMIC DNA]</scope>
    <source>
        <strain evidence="2">JCM 14919</strain>
    </source>
</reference>
<comment type="caution">
    <text evidence="1">The sequence shown here is derived from an EMBL/GenBank/DDBJ whole genome shotgun (WGS) entry which is preliminary data.</text>
</comment>
<dbReference type="InterPro" id="IPR011257">
    <property type="entry name" value="DNA_glycosylase"/>
</dbReference>
<accession>A0ABP5N0D4</accession>
<name>A0ABP5N0D4_9MICO</name>
<dbReference type="PANTHER" id="PTHR30037">
    <property type="entry name" value="DNA-3-METHYLADENINE GLYCOSYLASE 1"/>
    <property type="match status" value="1"/>
</dbReference>
<keyword evidence="2" id="KW-1185">Reference proteome</keyword>
<dbReference type="Pfam" id="PF03352">
    <property type="entry name" value="Adenine_glyco"/>
    <property type="match status" value="1"/>
</dbReference>
<gene>
    <name evidence="1" type="ORF">GCM10009786_12020</name>
</gene>
<dbReference type="InterPro" id="IPR005019">
    <property type="entry name" value="Adenine_glyco"/>
</dbReference>
<sequence>MAENTDTPVRAAWALQDPLLTAYYDAEWGMPVFDDDGVFERLSLEAFQSGLSWLTVLRKRVAFREAFDGFSIEQVSRFSDGDVTRLLADARIIRNERKIIATIANARAALRLREEDGTGLAEFVWSFRPERSPVPARDADVPTLSSESTALARALKRRGFAFVGPTTVYALMTAIGIVDAHVVTSHRRGCSELWSPDGTWAGADLPFQAPVTAPRIPG</sequence>
<organism evidence="1 2">
    <name type="scientific">Leucobacter alluvii</name>
    <dbReference type="NCBI Taxonomy" id="340321"/>
    <lineage>
        <taxon>Bacteria</taxon>
        <taxon>Bacillati</taxon>
        <taxon>Actinomycetota</taxon>
        <taxon>Actinomycetes</taxon>
        <taxon>Micrococcales</taxon>
        <taxon>Microbacteriaceae</taxon>
        <taxon>Leucobacter</taxon>
    </lineage>
</organism>
<protein>
    <submittedName>
        <fullName evidence="1">DNA-3-methyladenine glycosylase I</fullName>
    </submittedName>
</protein>
<dbReference type="Gene3D" id="1.10.340.30">
    <property type="entry name" value="Hypothetical protein, domain 2"/>
    <property type="match status" value="1"/>
</dbReference>
<proteinExistence type="predicted"/>
<dbReference type="PANTHER" id="PTHR30037:SF4">
    <property type="entry name" value="DNA-3-METHYLADENINE GLYCOSYLASE I"/>
    <property type="match status" value="1"/>
</dbReference>
<dbReference type="SUPFAM" id="SSF48150">
    <property type="entry name" value="DNA-glycosylase"/>
    <property type="match status" value="1"/>
</dbReference>
<dbReference type="RefSeq" id="WP_346057731.1">
    <property type="nucleotide sequence ID" value="NZ_BAAAOP010000005.1"/>
</dbReference>
<dbReference type="EMBL" id="BAAAOP010000005">
    <property type="protein sequence ID" value="GAA2187375.1"/>
    <property type="molecule type" value="Genomic_DNA"/>
</dbReference>
<dbReference type="InterPro" id="IPR052891">
    <property type="entry name" value="DNA-3mA_glycosylase"/>
</dbReference>